<dbReference type="AlphaFoldDB" id="A0A8J5WE45"/>
<evidence type="ECO:0000256" key="1">
    <source>
        <dbReference type="SAM" id="MobiDB-lite"/>
    </source>
</evidence>
<evidence type="ECO:0000259" key="2">
    <source>
        <dbReference type="Pfam" id="PF06972"/>
    </source>
</evidence>
<organism evidence="3 4">
    <name type="scientific">Zizania palustris</name>
    <name type="common">Northern wild rice</name>
    <dbReference type="NCBI Taxonomy" id="103762"/>
    <lineage>
        <taxon>Eukaryota</taxon>
        <taxon>Viridiplantae</taxon>
        <taxon>Streptophyta</taxon>
        <taxon>Embryophyta</taxon>
        <taxon>Tracheophyta</taxon>
        <taxon>Spermatophyta</taxon>
        <taxon>Magnoliopsida</taxon>
        <taxon>Liliopsida</taxon>
        <taxon>Poales</taxon>
        <taxon>Poaceae</taxon>
        <taxon>BOP clade</taxon>
        <taxon>Oryzoideae</taxon>
        <taxon>Oryzeae</taxon>
        <taxon>Zizaniinae</taxon>
        <taxon>Zizania</taxon>
    </lineage>
</organism>
<dbReference type="InterPro" id="IPR009719">
    <property type="entry name" value="GIP1_N"/>
</dbReference>
<evidence type="ECO:0000313" key="3">
    <source>
        <dbReference type="EMBL" id="KAG8086522.1"/>
    </source>
</evidence>
<dbReference type="Proteomes" id="UP000729402">
    <property type="component" value="Unassembled WGS sequence"/>
</dbReference>
<name>A0A8J5WE45_ZIZPA</name>
<protein>
    <recommendedName>
        <fullName evidence="2">GBF-interacting protein 1 N-terminal domain-containing protein</fullName>
    </recommendedName>
</protein>
<proteinExistence type="predicted"/>
<evidence type="ECO:0000313" key="4">
    <source>
        <dbReference type="Proteomes" id="UP000729402"/>
    </source>
</evidence>
<feature type="compositionally biased region" description="Basic and acidic residues" evidence="1">
    <location>
        <begin position="26"/>
        <end position="37"/>
    </location>
</feature>
<feature type="region of interest" description="Disordered" evidence="1">
    <location>
        <begin position="1"/>
        <end position="104"/>
    </location>
</feature>
<keyword evidence="4" id="KW-1185">Reference proteome</keyword>
<comment type="caution">
    <text evidence="3">The sequence shown here is derived from an EMBL/GenBank/DDBJ whole genome shotgun (WGS) entry which is preliminary data.</text>
</comment>
<dbReference type="PANTHER" id="PTHR46445:SF8">
    <property type="entry name" value="OS05G0581800 PROTEIN"/>
    <property type="match status" value="1"/>
</dbReference>
<reference evidence="3" key="1">
    <citation type="journal article" date="2021" name="bioRxiv">
        <title>Whole Genome Assembly and Annotation of Northern Wild Rice, Zizania palustris L., Supports a Whole Genome Duplication in the Zizania Genus.</title>
        <authorList>
            <person name="Haas M."/>
            <person name="Kono T."/>
            <person name="Macchietto M."/>
            <person name="Millas R."/>
            <person name="McGilp L."/>
            <person name="Shao M."/>
            <person name="Duquette J."/>
            <person name="Hirsch C.N."/>
            <person name="Kimball J."/>
        </authorList>
    </citation>
    <scope>NUCLEOTIDE SEQUENCE</scope>
    <source>
        <tissue evidence="3">Fresh leaf tissue</tissue>
    </source>
</reference>
<feature type="compositionally biased region" description="Polar residues" evidence="1">
    <location>
        <begin position="92"/>
        <end position="104"/>
    </location>
</feature>
<sequence>MDPDVAVERLISQDHFHEVKRKRDKKKEIKPPQETRPRPFYKSSYRGSKADSDRSGPFHSRLGDSTGSFKGPTKKETELHSHPNYIKDIPTENISTDDYSLGNH</sequence>
<dbReference type="Pfam" id="PF06972">
    <property type="entry name" value="GIP1_N"/>
    <property type="match status" value="1"/>
</dbReference>
<dbReference type="PANTHER" id="PTHR46445">
    <property type="entry name" value="RNA POLYMERASE II DEGRADATION FACTOR-LIKE PROTEIN (DUF1296)"/>
    <property type="match status" value="1"/>
</dbReference>
<reference evidence="3" key="2">
    <citation type="submission" date="2021-02" db="EMBL/GenBank/DDBJ databases">
        <authorList>
            <person name="Kimball J.A."/>
            <person name="Haas M.W."/>
            <person name="Macchietto M."/>
            <person name="Kono T."/>
            <person name="Duquette J."/>
            <person name="Shao M."/>
        </authorList>
    </citation>
    <scope>NUCLEOTIDE SEQUENCE</scope>
    <source>
        <tissue evidence="3">Fresh leaf tissue</tissue>
    </source>
</reference>
<dbReference type="EMBL" id="JAAALK010000082">
    <property type="protein sequence ID" value="KAG8086522.1"/>
    <property type="molecule type" value="Genomic_DNA"/>
</dbReference>
<feature type="domain" description="GBF-interacting protein 1 N-terminal" evidence="2">
    <location>
        <begin position="1"/>
        <end position="28"/>
    </location>
</feature>
<gene>
    <name evidence="3" type="ORF">GUJ93_ZPchr0010g9387</name>
</gene>
<accession>A0A8J5WE45</accession>